<dbReference type="PANTHER" id="PTHR45899:SF2">
    <property type="entry name" value="RHO GTPASE ACTIVATING PROTEIN AT 15B, ISOFORM C"/>
    <property type="match status" value="1"/>
</dbReference>
<reference evidence="3" key="1">
    <citation type="submission" date="2021-09" db="EMBL/GenBank/DDBJ databases">
        <authorList>
            <consortium name="Pathogen Informatics"/>
        </authorList>
    </citation>
    <scope>NUCLEOTIDE SEQUENCE</scope>
</reference>
<dbReference type="SUPFAM" id="SSF48350">
    <property type="entry name" value="GTPase activation domain, GAP"/>
    <property type="match status" value="1"/>
</dbReference>
<dbReference type="InterPro" id="IPR000198">
    <property type="entry name" value="RhoGAP_dom"/>
</dbReference>
<dbReference type="PANTHER" id="PTHR45899">
    <property type="entry name" value="RHO GTPASE ACTIVATING PROTEIN AT 15B, ISOFORM C"/>
    <property type="match status" value="1"/>
</dbReference>
<dbReference type="Gene3D" id="1.10.555.10">
    <property type="entry name" value="Rho GTPase activation protein"/>
    <property type="match status" value="1"/>
</dbReference>
<proteinExistence type="predicted"/>
<feature type="domain" description="Rho-GAP" evidence="2">
    <location>
        <begin position="469"/>
        <end position="659"/>
    </location>
</feature>
<dbReference type="EMBL" id="CAKAEH010000799">
    <property type="protein sequence ID" value="CAG9531934.1"/>
    <property type="molecule type" value="Genomic_DNA"/>
</dbReference>
<evidence type="ECO:0000259" key="2">
    <source>
        <dbReference type="PROSITE" id="PS50238"/>
    </source>
</evidence>
<organism evidence="3 4">
    <name type="scientific">Cercopithifilaria johnstoni</name>
    <dbReference type="NCBI Taxonomy" id="2874296"/>
    <lineage>
        <taxon>Eukaryota</taxon>
        <taxon>Metazoa</taxon>
        <taxon>Ecdysozoa</taxon>
        <taxon>Nematoda</taxon>
        <taxon>Chromadorea</taxon>
        <taxon>Rhabditida</taxon>
        <taxon>Spirurina</taxon>
        <taxon>Spiruromorpha</taxon>
        <taxon>Filarioidea</taxon>
        <taxon>Onchocercidae</taxon>
        <taxon>Cercopithifilaria</taxon>
    </lineage>
</organism>
<dbReference type="PROSITE" id="PS50238">
    <property type="entry name" value="RHOGAP"/>
    <property type="match status" value="1"/>
</dbReference>
<dbReference type="OrthoDB" id="29546at2759"/>
<dbReference type="SUPFAM" id="SSF54236">
    <property type="entry name" value="Ubiquitin-like"/>
    <property type="match status" value="1"/>
</dbReference>
<comment type="caution">
    <text evidence="3">The sequence shown here is derived from an EMBL/GenBank/DDBJ whole genome shotgun (WGS) entry which is preliminary data.</text>
</comment>
<evidence type="ECO:0000256" key="1">
    <source>
        <dbReference type="SAM" id="MobiDB-lite"/>
    </source>
</evidence>
<keyword evidence="4" id="KW-1185">Reference proteome</keyword>
<accession>A0A8J2LRK1</accession>
<dbReference type="GO" id="GO:0005737">
    <property type="term" value="C:cytoplasm"/>
    <property type="evidence" value="ECO:0007669"/>
    <property type="project" value="TreeGrafter"/>
</dbReference>
<evidence type="ECO:0000313" key="3">
    <source>
        <dbReference type="EMBL" id="CAG9531934.1"/>
    </source>
</evidence>
<feature type="region of interest" description="Disordered" evidence="1">
    <location>
        <begin position="1"/>
        <end position="27"/>
    </location>
</feature>
<dbReference type="GO" id="GO:0005547">
    <property type="term" value="F:phosphatidylinositol-3,4,5-trisphosphate binding"/>
    <property type="evidence" value="ECO:0007669"/>
    <property type="project" value="TreeGrafter"/>
</dbReference>
<sequence>MVSIQHRPTPAPRTSLTDRKPPVPNRSLKSAVIPNVLITLPDPTKRIRNSRSIVLPIQNLSSRSLRRVKSLSDITKTVTTNINRSASSNIQITDDSRDMPDEILNSKGLERGRVARLAKMLDLAIEQKKSISINLVAEHDLSSITEKSKYLPEDGTISDAANKGDDNIWIESDIGNVSQNGLWNSGYIGLEAYSRMVELFHDDDVSSSNGCKRSFDSPDKYSDAGSLENSATIILHSPRERKKMDDGNNLGYNLLLSAWAEVVVCKKDYGKLWIVVEKSALVGWATSNKNGDPIIGPYNLKNILYVGKNPVNGAIELHVRENYLCSHWTNLKLKMAAEAEKWILDIVKCIMPKNELLLYSVRNLSAGGSVWIRQGTACAWSSGWMFLDEHKLYYALDSCAILFELDVRKFVGMKSTLSKVDWCASVIGSTKGPFLLLQEGGSLFVQAEYDSATSTWIDLLNHQMECSGYRLEDSKLTSDDVPVIVDKCIKFISTYGLLQPGLYRRNGPNVEVRSLLAEFRKDPVNVHLLPGSDDMINVVADVLRSFFRQLDSPLVPYHIQDRLFAVASMKDQTRLDEYHEILMGLPRIRIQTLRRILDHLKDVTELANANLATIENVAKIFGPTLFSVEQDNGINNSFAATIQQVNLVKDLLTYYASIFRISAREMIIKSKINMLQEKPNQTKARADGFLVPVHILEKDNHTFNVQSSSNAEQVCDAARNRPAVRNEIDVDNFALFEEIKCGQLERRVNPPEKMSSMITGRWLDWEPAECFFLFKRDPIPYSFRLSYPFADDVRIAEQGTKSFSAGHLKLEGGLVAYYNKVLKKVNEWHTDDILWYIGHENSRKPPYPHTLTFILPKDNNFKYKSKYMGYCIAFREATLRTQWLNAVVSSQEDFHENSAMPLVQI</sequence>
<dbReference type="InterPro" id="IPR029071">
    <property type="entry name" value="Ubiquitin-like_domsf"/>
</dbReference>
<evidence type="ECO:0000313" key="4">
    <source>
        <dbReference type="Proteomes" id="UP000746747"/>
    </source>
</evidence>
<dbReference type="SMART" id="SM00324">
    <property type="entry name" value="RhoGAP"/>
    <property type="match status" value="1"/>
</dbReference>
<gene>
    <name evidence="3" type="ORF">CJOHNSTONI_LOCUS2295</name>
</gene>
<dbReference type="InterPro" id="IPR008936">
    <property type="entry name" value="Rho_GTPase_activation_prot"/>
</dbReference>
<dbReference type="Pfam" id="PF00620">
    <property type="entry name" value="RhoGAP"/>
    <property type="match status" value="1"/>
</dbReference>
<dbReference type="Gene3D" id="3.10.20.90">
    <property type="entry name" value="Phosphatidylinositol 3-kinase Catalytic Subunit, Chain A, domain 1"/>
    <property type="match status" value="1"/>
</dbReference>
<dbReference type="AlphaFoldDB" id="A0A8J2LRK1"/>
<dbReference type="Proteomes" id="UP000746747">
    <property type="component" value="Unassembled WGS sequence"/>
</dbReference>
<name>A0A8J2LRK1_9BILA</name>
<dbReference type="GO" id="GO:0007165">
    <property type="term" value="P:signal transduction"/>
    <property type="evidence" value="ECO:0007669"/>
    <property type="project" value="InterPro"/>
</dbReference>
<protein>
    <recommendedName>
        <fullName evidence="2">Rho-GAP domain-containing protein</fullName>
    </recommendedName>
</protein>
<dbReference type="InterPro" id="IPR052227">
    <property type="entry name" value="Arf-Rho-GAP_ANK-PH_domain"/>
</dbReference>